<dbReference type="GO" id="GO:0006487">
    <property type="term" value="P:protein N-linked glycosylation"/>
    <property type="evidence" value="ECO:0007669"/>
    <property type="project" value="TreeGrafter"/>
</dbReference>
<comment type="similarity">
    <text evidence="3 12">Belongs to the glycosyltransferase 22 family.</text>
</comment>
<feature type="transmembrane region" description="Helical" evidence="12">
    <location>
        <begin position="300"/>
        <end position="315"/>
    </location>
</feature>
<evidence type="ECO:0000256" key="13">
    <source>
        <dbReference type="SAM" id="SignalP"/>
    </source>
</evidence>
<gene>
    <name evidence="14" type="ORF">QCA50_002485</name>
</gene>
<evidence type="ECO:0000256" key="4">
    <source>
        <dbReference type="ARBA" id="ARBA00022676"/>
    </source>
</evidence>
<sequence length="517" mass="57523">MSTALDILLLTTCWAHVVLAPYTKVEESFNLHATHDVLAYGVLPDALQHYDHFVFSGAVPRTFIGSVLLAWISTPVIYIANWYGVINSKADLQIYVRLVLATLNAITLCLIRRATSRRYGGAASVLFTLFTCTQFHLPFWIGRTLPNMFAIFPVNIASYLLLNRASNAQKFSPKGVHRAIKLLIFTAVVFRSEVALLLAPILLQSWLSGRTTLGDIIKVGLVSGLKSIALTTIVDSYFWQSWPLWPELHGIYFNVLQGKSSEWGISPWHTYFSAMLPKLLLSSFPLSLIGLLIDSRIRSLLFPAITFVGLLSVLGHKEWRFIVYVVPLFNVAAAKAAAYLISQKKSKIFGRLCFLVVAGMLAANSFLSLISTTSSMANYPGGAALVKFNELFADREHVHVHISNLAAQTGASLFLQTHAPPYLTQIGIHPPPKSHNWVYNKTENLTQLDITNTKDFTHVIAEVGDDAAGFALQQWDVVEAVEGFERWVPNLDLLKGASIWELLQMVKSDKLVILERK</sequence>
<feature type="chain" id="PRO_5043384809" description="Mannosyltransferase" evidence="13">
    <location>
        <begin position="21"/>
        <end position="517"/>
    </location>
</feature>
<dbReference type="GO" id="GO:0052917">
    <property type="term" value="F:dol-P-Man:Man(7)GlcNAc(2)-PP-Dol alpha-1,6-mannosyltransferase activity"/>
    <property type="evidence" value="ECO:0007669"/>
    <property type="project" value="UniProtKB-EC"/>
</dbReference>
<feature type="transmembrane region" description="Helical" evidence="12">
    <location>
        <begin position="271"/>
        <end position="293"/>
    </location>
</feature>
<dbReference type="Proteomes" id="UP001385951">
    <property type="component" value="Unassembled WGS sequence"/>
</dbReference>
<dbReference type="EC" id="2.4.1.-" evidence="12"/>
<comment type="pathway">
    <text evidence="2">Protein modification; protein glycosylation.</text>
</comment>
<dbReference type="PANTHER" id="PTHR22760">
    <property type="entry name" value="GLYCOSYLTRANSFERASE"/>
    <property type="match status" value="1"/>
</dbReference>
<evidence type="ECO:0000256" key="2">
    <source>
        <dbReference type="ARBA" id="ARBA00004922"/>
    </source>
</evidence>
<feature type="transmembrane region" description="Helical" evidence="12">
    <location>
        <begin position="118"/>
        <end position="139"/>
    </location>
</feature>
<feature type="transmembrane region" description="Helical" evidence="12">
    <location>
        <begin position="63"/>
        <end position="86"/>
    </location>
</feature>
<evidence type="ECO:0000256" key="6">
    <source>
        <dbReference type="ARBA" id="ARBA00022692"/>
    </source>
</evidence>
<dbReference type="InterPro" id="IPR005599">
    <property type="entry name" value="GPI_mannosylTrfase"/>
</dbReference>
<name>A0AAW0GPZ9_9APHY</name>
<dbReference type="EMBL" id="JASBNA010000002">
    <property type="protein sequence ID" value="KAK7695295.1"/>
    <property type="molecule type" value="Genomic_DNA"/>
</dbReference>
<comment type="catalytic activity">
    <reaction evidence="11">
        <text>an alpha-D-Man-(1-&gt;2)-alpha-D-Man-(1-&gt;2)-alpha-D-Man-(1-&gt;3)-[alpha-D-Man-(1-&gt;2)-alpha-D-Man-(1-&gt;3)-alpha-D-Man-(1-&gt;6)]-beta-D-Man-(1-&gt;4)-beta-D-GlcNAc-(1-&gt;4)-alpha-D-GlcNAc-diphospho-di-trans,poly-cis-dolichol + a di-trans,poly-cis-dolichyl beta-D-mannosyl phosphate = an alpha-D-Man-(1-&gt;2)-alpha-D-Man-(1-&gt;2)-alpha-D-Man-(1-&gt;3)-[alpha-D-Man-(1-&gt;2)-alpha-D-Man-(1-&gt;3)-[alpha-D-Man-(1-&gt;6)]-alpha-D-Man-(1-&gt;6)]-beta-D-Man-(1-&gt;4)-beta-D-GlcNAc-(1-&gt;4)-alpha-D-GlcNAc-diphospho-di-trans,poly-cis-dolichol + a di-trans,poly-cis-dolichyl phosphate + H(+)</text>
        <dbReference type="Rhea" id="RHEA:29535"/>
        <dbReference type="Rhea" id="RHEA-COMP:19498"/>
        <dbReference type="Rhea" id="RHEA-COMP:19501"/>
        <dbReference type="Rhea" id="RHEA-COMP:19518"/>
        <dbReference type="Rhea" id="RHEA-COMP:19519"/>
        <dbReference type="ChEBI" id="CHEBI:15378"/>
        <dbReference type="ChEBI" id="CHEBI:57683"/>
        <dbReference type="ChEBI" id="CHEBI:58211"/>
        <dbReference type="ChEBI" id="CHEBI:132517"/>
        <dbReference type="ChEBI" id="CHEBI:132519"/>
        <dbReference type="EC" id="2.4.1.260"/>
    </reaction>
    <physiologicalReaction direction="left-to-right" evidence="11">
        <dbReference type="Rhea" id="RHEA:29536"/>
    </physiologicalReaction>
</comment>
<feature type="transmembrane region" description="Helical" evidence="12">
    <location>
        <begin position="182"/>
        <end position="203"/>
    </location>
</feature>
<evidence type="ECO:0000256" key="12">
    <source>
        <dbReference type="RuleBase" id="RU363075"/>
    </source>
</evidence>
<accession>A0AAW0GPZ9</accession>
<dbReference type="GO" id="GO:0005789">
    <property type="term" value="C:endoplasmic reticulum membrane"/>
    <property type="evidence" value="ECO:0007669"/>
    <property type="project" value="UniProtKB-SubCell"/>
</dbReference>
<keyword evidence="13" id="KW-0732">Signal</keyword>
<keyword evidence="6 12" id="KW-0812">Transmembrane</keyword>
<evidence type="ECO:0000256" key="3">
    <source>
        <dbReference type="ARBA" id="ARBA00007063"/>
    </source>
</evidence>
<feature type="transmembrane region" description="Helical" evidence="12">
    <location>
        <begin position="145"/>
        <end position="162"/>
    </location>
</feature>
<dbReference type="PANTHER" id="PTHR22760:SF1">
    <property type="entry name" value="DOL-P-MAN:MAN(7)GLCNAC(2)-PP-DOL ALPHA-1,6-MANNOSYLTRANSFERASE"/>
    <property type="match status" value="1"/>
</dbReference>
<comment type="subcellular location">
    <subcellularLocation>
        <location evidence="1 12">Endoplasmic reticulum membrane</location>
        <topology evidence="1 12">Multi-pass membrane protein</topology>
    </subcellularLocation>
</comment>
<dbReference type="Pfam" id="PF03901">
    <property type="entry name" value="Glyco_transf_22"/>
    <property type="match status" value="1"/>
</dbReference>
<reference evidence="14 15" key="1">
    <citation type="submission" date="2022-09" db="EMBL/GenBank/DDBJ databases">
        <authorList>
            <person name="Palmer J.M."/>
        </authorList>
    </citation>
    <scope>NUCLEOTIDE SEQUENCE [LARGE SCALE GENOMIC DNA]</scope>
    <source>
        <strain evidence="14 15">DSM 7382</strain>
    </source>
</reference>
<protein>
    <recommendedName>
        <fullName evidence="12">Mannosyltransferase</fullName>
        <ecNumber evidence="12">2.4.1.-</ecNumber>
    </recommendedName>
</protein>
<comment type="caution">
    <text evidence="14">The sequence shown here is derived from an EMBL/GenBank/DDBJ whole genome shotgun (WGS) entry which is preliminary data.</text>
</comment>
<proteinExistence type="inferred from homology"/>
<evidence type="ECO:0000256" key="1">
    <source>
        <dbReference type="ARBA" id="ARBA00004477"/>
    </source>
</evidence>
<evidence type="ECO:0000256" key="7">
    <source>
        <dbReference type="ARBA" id="ARBA00022824"/>
    </source>
</evidence>
<keyword evidence="9 12" id="KW-0472">Membrane</keyword>
<evidence type="ECO:0000256" key="9">
    <source>
        <dbReference type="ARBA" id="ARBA00023136"/>
    </source>
</evidence>
<evidence type="ECO:0000256" key="10">
    <source>
        <dbReference type="ARBA" id="ARBA00044721"/>
    </source>
</evidence>
<evidence type="ECO:0000256" key="5">
    <source>
        <dbReference type="ARBA" id="ARBA00022679"/>
    </source>
</evidence>
<keyword evidence="15" id="KW-1185">Reference proteome</keyword>
<keyword evidence="8 12" id="KW-1133">Transmembrane helix</keyword>
<keyword evidence="4 12" id="KW-0328">Glycosyltransferase</keyword>
<feature type="transmembrane region" description="Helical" evidence="12">
    <location>
        <begin position="348"/>
        <end position="370"/>
    </location>
</feature>
<evidence type="ECO:0000313" key="15">
    <source>
        <dbReference type="Proteomes" id="UP001385951"/>
    </source>
</evidence>
<keyword evidence="7 12" id="KW-0256">Endoplasmic reticulum</keyword>
<feature type="transmembrane region" description="Helical" evidence="12">
    <location>
        <begin position="321"/>
        <end position="341"/>
    </location>
</feature>
<dbReference type="AlphaFoldDB" id="A0AAW0GPZ9"/>
<evidence type="ECO:0000256" key="11">
    <source>
        <dbReference type="ARBA" id="ARBA00048899"/>
    </source>
</evidence>
<organism evidence="14 15">
    <name type="scientific">Cerrena zonata</name>
    <dbReference type="NCBI Taxonomy" id="2478898"/>
    <lineage>
        <taxon>Eukaryota</taxon>
        <taxon>Fungi</taxon>
        <taxon>Dikarya</taxon>
        <taxon>Basidiomycota</taxon>
        <taxon>Agaricomycotina</taxon>
        <taxon>Agaricomycetes</taxon>
        <taxon>Polyporales</taxon>
        <taxon>Cerrenaceae</taxon>
        <taxon>Cerrena</taxon>
    </lineage>
</organism>
<keyword evidence="5" id="KW-0808">Transferase</keyword>
<comment type="function">
    <text evidence="10">Mannosyltransferase that operates in the biosynthetic pathway of dolichol-linked oligosaccharides, the glycan precursors employed in protein asparagine (N)-glycosylation. The assembly of dolichol-linked oligosaccharides begins on the cytosolic side of the endoplasmic reticulum membrane and finishes in its lumen. The sequential addition of sugars to dolichol pyrophosphate produces dolichol-linked oligosaccharides containing fourteen sugars, including two GlcNAcs, nine mannoses and three glucoses. Once assembled, the oligosaccharide is transferred from the lipid to nascent proteins by oligosaccharyltransferases. In the lumen of the endoplasmic reticulum, adds the eighth mannose residue in an alpha-1,6 linkage onto Man(7)GlcNAc(2)-PP-dolichol to produce Man(8)GlcNAc(2)-PP-dolichol.</text>
</comment>
<evidence type="ECO:0000313" key="14">
    <source>
        <dbReference type="EMBL" id="KAK7695295.1"/>
    </source>
</evidence>
<evidence type="ECO:0000256" key="8">
    <source>
        <dbReference type="ARBA" id="ARBA00022989"/>
    </source>
</evidence>
<feature type="signal peptide" evidence="13">
    <location>
        <begin position="1"/>
        <end position="20"/>
    </location>
</feature>